<dbReference type="Proteomes" id="UP001140094">
    <property type="component" value="Unassembled WGS sequence"/>
</dbReference>
<accession>A0A9W8LVA4</accession>
<proteinExistence type="inferred from homology"/>
<gene>
    <name evidence="3" type="ORF">H4R20_000601</name>
</gene>
<comment type="similarity">
    <text evidence="1">Belongs to the histidine acid phosphatase family.</text>
</comment>
<dbReference type="PANTHER" id="PTHR11567:SF110">
    <property type="entry name" value="2-PHOSPHOXYLOSE PHOSPHATASE 1"/>
    <property type="match status" value="1"/>
</dbReference>
<reference evidence="3" key="1">
    <citation type="submission" date="2022-07" db="EMBL/GenBank/DDBJ databases">
        <title>Phylogenomic reconstructions and comparative analyses of Kickxellomycotina fungi.</title>
        <authorList>
            <person name="Reynolds N.K."/>
            <person name="Stajich J.E."/>
            <person name="Barry K."/>
            <person name="Grigoriev I.V."/>
            <person name="Crous P."/>
            <person name="Smith M.E."/>
        </authorList>
    </citation>
    <scope>NUCLEOTIDE SEQUENCE</scope>
    <source>
        <strain evidence="3">NRRL 1565</strain>
    </source>
</reference>
<keyword evidence="4" id="KW-1185">Reference proteome</keyword>
<sequence length="535" mass="60579">MFWKKETPIVPPKPSYSEAATTPELSTAYMQQNYPSYLQLIQAQVFFRHGERAPINPHLYPEKKWLYCERANRLHSEFMKAVDKFLPLDEEMPPPATADTGRTHLGIDGVKYQPAKWSLRLGEKPSGREDASAWDPRACQIGQLSDIGLDTLYRSGTYLRKLYADKLGFIPKVPTDNMSDWLYVRTTDYSRVIQSTHALLAGLYPGYPKETPKGQWPAFDKQFLRQFPIHTRHLEEETLHGDFSCASFLRHFSDVKVTDARQLKWLDDLYRQTEQLPEIGDRAKKVMDRVCFASNYHPVFDEIMSMIGHGEPLPAFMSREHLDLLGRASKLQWMGAVADLSAQRLGFGRLLDDIVQTMHQAVSATESTEAMWPRMGSQRQKDLLLSHDAGVRKESETEVPRVPKLALYGAHDVTLGPLAIILGGSVASNWLPFASMLSIELFRDSQNEWPEHQVRRQLSRPPTLENAANTPAGYFVRVKLDDAELKLPTCLPKGKHHPKMGPAVCSLEAFYEHLAPVVPLPQDAEKECGILSSTA</sequence>
<comment type="caution">
    <text evidence="3">The sequence shown here is derived from an EMBL/GenBank/DDBJ whole genome shotgun (WGS) entry which is preliminary data.</text>
</comment>
<dbReference type="Gene3D" id="3.40.50.1240">
    <property type="entry name" value="Phosphoglycerate mutase-like"/>
    <property type="match status" value="1"/>
</dbReference>
<dbReference type="Pfam" id="PF00328">
    <property type="entry name" value="His_Phos_2"/>
    <property type="match status" value="1"/>
</dbReference>
<keyword evidence="2" id="KW-0378">Hydrolase</keyword>
<evidence type="ECO:0000256" key="2">
    <source>
        <dbReference type="ARBA" id="ARBA00022801"/>
    </source>
</evidence>
<evidence type="ECO:0008006" key="5">
    <source>
        <dbReference type="Google" id="ProtNLM"/>
    </source>
</evidence>
<dbReference type="SUPFAM" id="SSF53254">
    <property type="entry name" value="Phosphoglycerate mutase-like"/>
    <property type="match status" value="1"/>
</dbReference>
<dbReference type="AlphaFoldDB" id="A0A9W8LVA4"/>
<evidence type="ECO:0000313" key="4">
    <source>
        <dbReference type="Proteomes" id="UP001140094"/>
    </source>
</evidence>
<protein>
    <recommendedName>
        <fullName evidence="5">Phosphoglycerate mutase-like protein</fullName>
    </recommendedName>
</protein>
<dbReference type="CDD" id="cd07061">
    <property type="entry name" value="HP_HAP_like"/>
    <property type="match status" value="1"/>
</dbReference>
<dbReference type="PANTHER" id="PTHR11567">
    <property type="entry name" value="ACID PHOSPHATASE-RELATED"/>
    <property type="match status" value="1"/>
</dbReference>
<evidence type="ECO:0000256" key="1">
    <source>
        <dbReference type="ARBA" id="ARBA00005375"/>
    </source>
</evidence>
<dbReference type="InterPro" id="IPR000560">
    <property type="entry name" value="His_Pase_clade-2"/>
</dbReference>
<dbReference type="GO" id="GO:0016791">
    <property type="term" value="F:phosphatase activity"/>
    <property type="evidence" value="ECO:0007669"/>
    <property type="project" value="TreeGrafter"/>
</dbReference>
<dbReference type="InterPro" id="IPR050645">
    <property type="entry name" value="Histidine_acid_phosphatase"/>
</dbReference>
<dbReference type="InterPro" id="IPR029033">
    <property type="entry name" value="His_PPase_superfam"/>
</dbReference>
<name>A0A9W8LVA4_9FUNG</name>
<evidence type="ECO:0000313" key="3">
    <source>
        <dbReference type="EMBL" id="KAJ2808820.1"/>
    </source>
</evidence>
<dbReference type="OrthoDB" id="10257284at2759"/>
<dbReference type="EMBL" id="JANBUO010000021">
    <property type="protein sequence ID" value="KAJ2808820.1"/>
    <property type="molecule type" value="Genomic_DNA"/>
</dbReference>
<organism evidence="3 4">
    <name type="scientific">Coemansia guatemalensis</name>
    <dbReference type="NCBI Taxonomy" id="2761395"/>
    <lineage>
        <taxon>Eukaryota</taxon>
        <taxon>Fungi</taxon>
        <taxon>Fungi incertae sedis</taxon>
        <taxon>Zoopagomycota</taxon>
        <taxon>Kickxellomycotina</taxon>
        <taxon>Kickxellomycetes</taxon>
        <taxon>Kickxellales</taxon>
        <taxon>Kickxellaceae</taxon>
        <taxon>Coemansia</taxon>
    </lineage>
</organism>